<dbReference type="GO" id="GO:0061608">
    <property type="term" value="F:nuclear import signal receptor activity"/>
    <property type="evidence" value="ECO:0007669"/>
    <property type="project" value="InterPro"/>
</dbReference>
<proteinExistence type="inferred from homology"/>
<reference evidence="8" key="1">
    <citation type="submission" date="2023-03" db="EMBL/GenBank/DDBJ databases">
        <authorList>
            <person name="Julca I."/>
        </authorList>
    </citation>
    <scope>NUCLEOTIDE SEQUENCE</scope>
</reference>
<feature type="repeat" description="ARM" evidence="6">
    <location>
        <begin position="138"/>
        <end position="165"/>
    </location>
</feature>
<protein>
    <recommendedName>
        <fullName evidence="5">Importin subunit alpha</fullName>
    </recommendedName>
</protein>
<sequence>MSNDTGKETTDVLRLVNTEGRRQITENRKNERKRIEADSEDERLTKEPRLTQQFTPDELENYRNVFRLKLMRMFCEILSTVKSCSSYADKIIQDGFVPDFVEFLSRNDFPELQFGAAWALGNIASGTSHHTKVVVDHDAVPTFIKLLSSPCSDVREQAVWALGNIVGDSCKHRDLALKEGVLPPLLAQLNEHATLSMLRNVTLTLLNFFRVKPQPPFEQVRCVLPALHILINFDDDLCLLSSACWALSYLSVGSNDKIEALMEAGLYPRLVDLLKHPSPAVQIPAIRTLSNIARDNYQRRAVIDDKLIEPLIYLLQTAEFATKKEVVQAVINIISGRSGRIVGLQDFIETLCDLLEDHDPRIITVCLEGLEIICSEESKCTTDFNFVAKLIDEAQGLDKIKALQSHDNDEIRRKALEVWDPMYNEARNVWKFFEQLGDLFLWC</sequence>
<dbReference type="Pfam" id="PF16186">
    <property type="entry name" value="Arm_3"/>
    <property type="match status" value="1"/>
</dbReference>
<dbReference type="InterPro" id="IPR024931">
    <property type="entry name" value="Importin_alpha"/>
</dbReference>
<feature type="compositionally biased region" description="Basic and acidic residues" evidence="7">
    <location>
        <begin position="1"/>
        <end position="11"/>
    </location>
</feature>
<feature type="compositionally biased region" description="Basic and acidic residues" evidence="7">
    <location>
        <begin position="19"/>
        <end position="43"/>
    </location>
</feature>
<keyword evidence="2 5" id="KW-0813">Transport</keyword>
<feature type="region of interest" description="Disordered" evidence="7">
    <location>
        <begin position="1"/>
        <end position="43"/>
    </location>
</feature>
<feature type="repeat" description="ARM" evidence="6">
    <location>
        <begin position="265"/>
        <end position="303"/>
    </location>
</feature>
<evidence type="ECO:0000256" key="1">
    <source>
        <dbReference type="ARBA" id="ARBA00010394"/>
    </source>
</evidence>
<evidence type="ECO:0000256" key="5">
    <source>
        <dbReference type="PIRNR" id="PIRNR005673"/>
    </source>
</evidence>
<dbReference type="Pfam" id="PF13513">
    <property type="entry name" value="HEAT_EZ"/>
    <property type="match status" value="1"/>
</dbReference>
<dbReference type="AlphaFoldDB" id="A0AAV1C4G7"/>
<evidence type="ECO:0000256" key="7">
    <source>
        <dbReference type="SAM" id="MobiDB-lite"/>
    </source>
</evidence>
<keyword evidence="3" id="KW-0677">Repeat</keyword>
<dbReference type="Pfam" id="PF00514">
    <property type="entry name" value="Arm"/>
    <property type="match status" value="1"/>
</dbReference>
<dbReference type="InterPro" id="IPR016024">
    <property type="entry name" value="ARM-type_fold"/>
</dbReference>
<dbReference type="GO" id="GO:0006606">
    <property type="term" value="P:protein import into nucleus"/>
    <property type="evidence" value="ECO:0007669"/>
    <property type="project" value="InterPro"/>
</dbReference>
<dbReference type="EMBL" id="OX459118">
    <property type="protein sequence ID" value="CAI9089488.1"/>
    <property type="molecule type" value="Genomic_DNA"/>
</dbReference>
<evidence type="ECO:0000256" key="2">
    <source>
        <dbReference type="ARBA" id="ARBA00022448"/>
    </source>
</evidence>
<accession>A0AAV1C4G7</accession>
<evidence type="ECO:0000256" key="3">
    <source>
        <dbReference type="ARBA" id="ARBA00022737"/>
    </source>
</evidence>
<dbReference type="InterPro" id="IPR011989">
    <property type="entry name" value="ARM-like"/>
</dbReference>
<name>A0AAV1C4G7_OLDCO</name>
<dbReference type="InterPro" id="IPR032413">
    <property type="entry name" value="Arm_3"/>
</dbReference>
<dbReference type="PIRSF" id="PIRSF005673">
    <property type="entry name" value="Importin_alpha"/>
    <property type="match status" value="1"/>
</dbReference>
<evidence type="ECO:0000313" key="9">
    <source>
        <dbReference type="Proteomes" id="UP001161247"/>
    </source>
</evidence>
<keyword evidence="9" id="KW-1185">Reference proteome</keyword>
<evidence type="ECO:0000313" key="8">
    <source>
        <dbReference type="EMBL" id="CAI9089488.1"/>
    </source>
</evidence>
<dbReference type="PROSITE" id="PS50176">
    <property type="entry name" value="ARM_REPEAT"/>
    <property type="match status" value="2"/>
</dbReference>
<dbReference type="InterPro" id="IPR000225">
    <property type="entry name" value="Armadillo"/>
</dbReference>
<comment type="similarity">
    <text evidence="1 5">Belongs to the importin alpha family.</text>
</comment>
<dbReference type="GO" id="GO:0005737">
    <property type="term" value="C:cytoplasm"/>
    <property type="evidence" value="ECO:0007669"/>
    <property type="project" value="InterPro"/>
</dbReference>
<dbReference type="SMART" id="SM00185">
    <property type="entry name" value="ARM"/>
    <property type="match status" value="7"/>
</dbReference>
<dbReference type="SUPFAM" id="SSF48371">
    <property type="entry name" value="ARM repeat"/>
    <property type="match status" value="1"/>
</dbReference>
<organism evidence="8 9">
    <name type="scientific">Oldenlandia corymbosa var. corymbosa</name>
    <dbReference type="NCBI Taxonomy" id="529605"/>
    <lineage>
        <taxon>Eukaryota</taxon>
        <taxon>Viridiplantae</taxon>
        <taxon>Streptophyta</taxon>
        <taxon>Embryophyta</taxon>
        <taxon>Tracheophyta</taxon>
        <taxon>Spermatophyta</taxon>
        <taxon>Magnoliopsida</taxon>
        <taxon>eudicotyledons</taxon>
        <taxon>Gunneridae</taxon>
        <taxon>Pentapetalae</taxon>
        <taxon>asterids</taxon>
        <taxon>lamiids</taxon>
        <taxon>Gentianales</taxon>
        <taxon>Rubiaceae</taxon>
        <taxon>Rubioideae</taxon>
        <taxon>Spermacoceae</taxon>
        <taxon>Hedyotis-Oldenlandia complex</taxon>
        <taxon>Oldenlandia</taxon>
    </lineage>
</organism>
<evidence type="ECO:0000256" key="4">
    <source>
        <dbReference type="ARBA" id="ARBA00022927"/>
    </source>
</evidence>
<dbReference type="Proteomes" id="UP001161247">
    <property type="component" value="Chromosome 1"/>
</dbReference>
<dbReference type="PANTHER" id="PTHR23316">
    <property type="entry name" value="IMPORTIN ALPHA"/>
    <property type="match status" value="1"/>
</dbReference>
<dbReference type="Gene3D" id="1.25.10.10">
    <property type="entry name" value="Leucine-rich Repeat Variant"/>
    <property type="match status" value="1"/>
</dbReference>
<evidence type="ECO:0000256" key="6">
    <source>
        <dbReference type="PROSITE-ProRule" id="PRU00259"/>
    </source>
</evidence>
<gene>
    <name evidence="8" type="ORF">OLC1_LOCUS1823</name>
</gene>
<keyword evidence="4 5" id="KW-0653">Protein transport</keyword>